<dbReference type="AlphaFoldDB" id="A0AAU8JPM7"/>
<evidence type="ECO:0000256" key="3">
    <source>
        <dbReference type="ARBA" id="ARBA00023015"/>
    </source>
</evidence>
<evidence type="ECO:0000256" key="1">
    <source>
        <dbReference type="ARBA" id="ARBA00005820"/>
    </source>
</evidence>
<dbReference type="SUPFAM" id="SSF46894">
    <property type="entry name" value="C-terminal effector domain of the bipartite response regulators"/>
    <property type="match status" value="1"/>
</dbReference>
<comment type="similarity">
    <text evidence="1">Belongs to the AfsR/DnrI/RedD regulatory family.</text>
</comment>
<dbReference type="CDD" id="cd15831">
    <property type="entry name" value="BTAD"/>
    <property type="match status" value="1"/>
</dbReference>
<dbReference type="SUPFAM" id="SSF52540">
    <property type="entry name" value="P-loop containing nucleoside triphosphate hydrolases"/>
    <property type="match status" value="1"/>
</dbReference>
<evidence type="ECO:0000256" key="4">
    <source>
        <dbReference type="ARBA" id="ARBA00023125"/>
    </source>
</evidence>
<dbReference type="InterPro" id="IPR011990">
    <property type="entry name" value="TPR-like_helical_dom_sf"/>
</dbReference>
<dbReference type="InterPro" id="IPR005158">
    <property type="entry name" value="BTAD"/>
</dbReference>
<dbReference type="InterPro" id="IPR001867">
    <property type="entry name" value="OmpR/PhoB-type_DNA-bd"/>
</dbReference>
<feature type="region of interest" description="Disordered" evidence="8">
    <location>
        <begin position="245"/>
        <end position="278"/>
    </location>
</feature>
<keyword evidence="5" id="KW-0804">Transcription</keyword>
<dbReference type="PROSITE" id="PS51755">
    <property type="entry name" value="OMPR_PHOB"/>
    <property type="match status" value="1"/>
</dbReference>
<feature type="compositionally biased region" description="Low complexity" evidence="8">
    <location>
        <begin position="251"/>
        <end position="270"/>
    </location>
</feature>
<gene>
    <name evidence="10" type="ORF">ABWK59_04250</name>
</gene>
<keyword evidence="3" id="KW-0805">Transcription regulation</keyword>
<dbReference type="GO" id="GO:0000160">
    <property type="term" value="P:phosphorelay signal transduction system"/>
    <property type="evidence" value="ECO:0007669"/>
    <property type="project" value="UniProtKB-KW"/>
</dbReference>
<dbReference type="InterPro" id="IPR019734">
    <property type="entry name" value="TPR_rpt"/>
</dbReference>
<evidence type="ECO:0000256" key="6">
    <source>
        <dbReference type="PROSITE-ProRule" id="PRU01091"/>
    </source>
</evidence>
<keyword evidence="2" id="KW-0902">Two-component regulatory system</keyword>
<dbReference type="PRINTS" id="PR00364">
    <property type="entry name" value="DISEASERSIST"/>
</dbReference>
<dbReference type="GO" id="GO:0006355">
    <property type="term" value="P:regulation of DNA-templated transcription"/>
    <property type="evidence" value="ECO:0007669"/>
    <property type="project" value="InterPro"/>
</dbReference>
<dbReference type="InterPro" id="IPR027417">
    <property type="entry name" value="P-loop_NTPase"/>
</dbReference>
<keyword evidence="4 6" id="KW-0238">DNA-binding</keyword>
<dbReference type="InterPro" id="IPR051677">
    <property type="entry name" value="AfsR-DnrI-RedD_regulator"/>
</dbReference>
<dbReference type="Gene3D" id="3.40.50.300">
    <property type="entry name" value="P-loop containing nucleotide triphosphate hydrolases"/>
    <property type="match status" value="1"/>
</dbReference>
<dbReference type="Pfam" id="PF03704">
    <property type="entry name" value="BTAD"/>
    <property type="match status" value="1"/>
</dbReference>
<dbReference type="SMART" id="SM00862">
    <property type="entry name" value="Trans_reg_C"/>
    <property type="match status" value="1"/>
</dbReference>
<feature type="coiled-coil region" evidence="7">
    <location>
        <begin position="994"/>
        <end position="1021"/>
    </location>
</feature>
<proteinExistence type="inferred from homology"/>
<dbReference type="KEGG" id="kcm:ABWK59_04250"/>
<dbReference type="EMBL" id="CP159872">
    <property type="protein sequence ID" value="XCM78202.1"/>
    <property type="molecule type" value="Genomic_DNA"/>
</dbReference>
<dbReference type="SUPFAM" id="SSF48452">
    <property type="entry name" value="TPR-like"/>
    <property type="match status" value="3"/>
</dbReference>
<dbReference type="PANTHER" id="PTHR35807:SF1">
    <property type="entry name" value="TRANSCRIPTIONAL REGULATOR REDD"/>
    <property type="match status" value="1"/>
</dbReference>
<dbReference type="InterPro" id="IPR016032">
    <property type="entry name" value="Sig_transdc_resp-reg_C-effctor"/>
</dbReference>
<evidence type="ECO:0000256" key="5">
    <source>
        <dbReference type="ARBA" id="ARBA00023163"/>
    </source>
</evidence>
<accession>A0AAU8JPM7</accession>
<evidence type="ECO:0000259" key="9">
    <source>
        <dbReference type="PROSITE" id="PS51755"/>
    </source>
</evidence>
<evidence type="ECO:0000256" key="8">
    <source>
        <dbReference type="SAM" id="MobiDB-lite"/>
    </source>
</evidence>
<sequence>MLTVRLLGGVGIETGAGFVTAGPGKQSCVLAALAVHPGRPVTPEALIDRVWGEVPPVAARKALFAYVSRLRRLLAGGDPSVELRRAGPGYLLAVDPEAVDLHRMRRLYGAGRKAAEQRDDPAAVRLCREAAGLWRGEALGGAAGDWADRIRSGIGQERLGLLAELYDAELRLGRHREAAAELADLVAEHPLDEPLAVRFMSALHRSGRSADALAHYRRTRRHLAEELGADPGPELERLHRHLLRDTDGTVPTGAPDRGPAARPAAGNRPALPAPRQLPRPVAGFVGRAEELDALEAELSTGGPMLVAISGMAGIGKTTLAVQWTQRSRRSFPDGQLFVDLRGHGPGRPLRPVEALAGFLVSLGVPPERVPAEEEQAAALFRSALEDRRMAVVLDNAGSADQVRPLLPGSFGVPVLVTSRSRLTGLVAREGARELPLDLFSEDESVELIHRTLGERHPHGQARAGTSAAVALARLCGRLPLAVRIAAAQAASEPGAGLDAQVARLSGGDRLAHLAVRGDEGTAVRVAFDHSYAALGDDLRRLFRLLGLLPFTDVPVALADALLAASFDAAPADAVPADTATGANSPARAEPLLRRLADAHLLNHSAEDRFHLHDLLRQYARELALVEEPAPGRAAVLRAAFGWYVRHTEAAAAVMFPQLPRLRPAPSGEYAFADAGRAAAWIAAERHNLVTAAVTAAESAHPEAAWLLADALRGHYMAHRNLVEWTAVAQAGTEAAENGGDARARAAMRLNQAVIANCTGDLAAAVDHNREAQRLAATAEWPVGEAVALANLGVALSILGRSTEAAEQLRGALAINRALGRTANMAINLGTLGSICGLTGRIDAAVEYLQESLALHRAAGGERGQAAALINLGVAHHERRELDAARDCLQEARRLDRKLGHVDGESAALAYLACVELDAGNTGQVLELARTSVAIIRRAGDPYAEAVALNALATVQHRFGRRTVARLHHRRALRLADSCGGRQPAVVALIGLADLDRLAGRLDDAEQLALRARDLAAEAEYRPLQTRAEAALAEVSRLRGPADVR</sequence>
<name>A0AAU8JPM7_9ACTN</name>
<feature type="DNA-binding region" description="OmpR/PhoB-type" evidence="6">
    <location>
        <begin position="1"/>
        <end position="94"/>
    </location>
</feature>
<dbReference type="GO" id="GO:0003677">
    <property type="term" value="F:DNA binding"/>
    <property type="evidence" value="ECO:0007669"/>
    <property type="project" value="UniProtKB-UniRule"/>
</dbReference>
<protein>
    <submittedName>
        <fullName evidence="10">BTAD domain-containing putative transcriptional regulator</fullName>
    </submittedName>
</protein>
<dbReference type="Pfam" id="PF13424">
    <property type="entry name" value="TPR_12"/>
    <property type="match status" value="1"/>
</dbReference>
<keyword evidence="7" id="KW-0175">Coiled coil</keyword>
<dbReference type="RefSeq" id="WP_354637945.1">
    <property type="nucleotide sequence ID" value="NZ_CP159872.1"/>
</dbReference>
<organism evidence="10">
    <name type="scientific">Kitasatospora camelliae</name>
    <dbReference type="NCBI Taxonomy" id="3156397"/>
    <lineage>
        <taxon>Bacteria</taxon>
        <taxon>Bacillati</taxon>
        <taxon>Actinomycetota</taxon>
        <taxon>Actinomycetes</taxon>
        <taxon>Kitasatosporales</taxon>
        <taxon>Streptomycetaceae</taxon>
        <taxon>Kitasatospora</taxon>
    </lineage>
</organism>
<evidence type="ECO:0000256" key="2">
    <source>
        <dbReference type="ARBA" id="ARBA00023012"/>
    </source>
</evidence>
<dbReference type="Gene3D" id="1.25.40.10">
    <property type="entry name" value="Tetratricopeptide repeat domain"/>
    <property type="match status" value="2"/>
</dbReference>
<dbReference type="Gene3D" id="1.10.10.10">
    <property type="entry name" value="Winged helix-like DNA-binding domain superfamily/Winged helix DNA-binding domain"/>
    <property type="match status" value="1"/>
</dbReference>
<evidence type="ECO:0000256" key="7">
    <source>
        <dbReference type="SAM" id="Coils"/>
    </source>
</evidence>
<dbReference type="Pfam" id="PF00931">
    <property type="entry name" value="NB-ARC"/>
    <property type="match status" value="1"/>
</dbReference>
<dbReference type="Pfam" id="PF00486">
    <property type="entry name" value="Trans_reg_C"/>
    <property type="match status" value="1"/>
</dbReference>
<dbReference type="InterPro" id="IPR036388">
    <property type="entry name" value="WH-like_DNA-bd_sf"/>
</dbReference>
<dbReference type="PANTHER" id="PTHR35807">
    <property type="entry name" value="TRANSCRIPTIONAL REGULATOR REDD-RELATED"/>
    <property type="match status" value="1"/>
</dbReference>
<reference evidence="10" key="1">
    <citation type="submission" date="2024-06" db="EMBL/GenBank/DDBJ databases">
        <title>The genome sequences of Kitasatospora sp. strain HUAS MG31.</title>
        <authorList>
            <person name="Mo P."/>
        </authorList>
    </citation>
    <scope>NUCLEOTIDE SEQUENCE</scope>
    <source>
        <strain evidence="10">HUAS MG31</strain>
    </source>
</reference>
<dbReference type="InterPro" id="IPR002182">
    <property type="entry name" value="NB-ARC"/>
</dbReference>
<feature type="domain" description="OmpR/PhoB-type" evidence="9">
    <location>
        <begin position="1"/>
        <end position="94"/>
    </location>
</feature>
<dbReference type="SMART" id="SM00028">
    <property type="entry name" value="TPR"/>
    <property type="match status" value="6"/>
</dbReference>
<dbReference type="SMART" id="SM01043">
    <property type="entry name" value="BTAD"/>
    <property type="match status" value="1"/>
</dbReference>
<evidence type="ECO:0000313" key="10">
    <source>
        <dbReference type="EMBL" id="XCM78202.1"/>
    </source>
</evidence>